<keyword evidence="1" id="KW-0812">Transmembrane</keyword>
<feature type="transmembrane region" description="Helical" evidence="1">
    <location>
        <begin position="12"/>
        <end position="42"/>
    </location>
</feature>
<reference evidence="2" key="1">
    <citation type="submission" date="2014-05" db="EMBL/GenBank/DDBJ databases">
        <authorList>
            <person name="Chronopoulou M."/>
        </authorList>
    </citation>
    <scope>NUCLEOTIDE SEQUENCE</scope>
    <source>
        <tissue evidence="2">Whole organism</tissue>
    </source>
</reference>
<keyword evidence="1" id="KW-1133">Transmembrane helix</keyword>
<accession>A0A0K2VEB5</accession>
<dbReference type="EMBL" id="HACA01031458">
    <property type="protein sequence ID" value="CDW48819.1"/>
    <property type="molecule type" value="Transcribed_RNA"/>
</dbReference>
<dbReference type="AlphaFoldDB" id="A0A0K2VEB5"/>
<feature type="non-terminal residue" evidence="2">
    <location>
        <position position="1"/>
    </location>
</feature>
<evidence type="ECO:0000256" key="1">
    <source>
        <dbReference type="SAM" id="Phobius"/>
    </source>
</evidence>
<proteinExistence type="predicted"/>
<protein>
    <submittedName>
        <fullName evidence="2">Uncharacterized protein</fullName>
    </submittedName>
</protein>
<sequence>NIARLYLANTNIPYVFCCQLSISLSQLFHNVFFLIKVILFLCSVSKRTEIQFLVDSSSYI</sequence>
<keyword evidence="1" id="KW-0472">Membrane</keyword>
<evidence type="ECO:0000313" key="2">
    <source>
        <dbReference type="EMBL" id="CDW48819.1"/>
    </source>
</evidence>
<name>A0A0K2VEB5_LEPSM</name>
<organism evidence="2">
    <name type="scientific">Lepeophtheirus salmonis</name>
    <name type="common">Salmon louse</name>
    <name type="synonym">Caligus salmonis</name>
    <dbReference type="NCBI Taxonomy" id="72036"/>
    <lineage>
        <taxon>Eukaryota</taxon>
        <taxon>Metazoa</taxon>
        <taxon>Ecdysozoa</taxon>
        <taxon>Arthropoda</taxon>
        <taxon>Crustacea</taxon>
        <taxon>Multicrustacea</taxon>
        <taxon>Hexanauplia</taxon>
        <taxon>Copepoda</taxon>
        <taxon>Siphonostomatoida</taxon>
        <taxon>Caligidae</taxon>
        <taxon>Lepeophtheirus</taxon>
    </lineage>
</organism>